<name>A0A645CBX2_9ZZZZ</name>
<dbReference type="EMBL" id="VSSQ01025957">
    <property type="protein sequence ID" value="MPM74423.1"/>
    <property type="molecule type" value="Genomic_DNA"/>
</dbReference>
<organism evidence="1">
    <name type="scientific">bioreactor metagenome</name>
    <dbReference type="NCBI Taxonomy" id="1076179"/>
    <lineage>
        <taxon>unclassified sequences</taxon>
        <taxon>metagenomes</taxon>
        <taxon>ecological metagenomes</taxon>
    </lineage>
</organism>
<gene>
    <name evidence="1" type="ORF">SDC9_121411</name>
</gene>
<evidence type="ECO:0000313" key="1">
    <source>
        <dbReference type="EMBL" id="MPM74423.1"/>
    </source>
</evidence>
<dbReference type="AlphaFoldDB" id="A0A645CBX2"/>
<accession>A0A645CBX2</accession>
<protein>
    <submittedName>
        <fullName evidence="1">Uncharacterized protein</fullName>
    </submittedName>
</protein>
<comment type="caution">
    <text evidence="1">The sequence shown here is derived from an EMBL/GenBank/DDBJ whole genome shotgun (WGS) entry which is preliminary data.</text>
</comment>
<proteinExistence type="predicted"/>
<sequence>MSVACICALIGIAFHLPGDEPSVGTGIGGDMVADRVTHTVAHEGLLAADVEFDESATDLLAAETAERLIERILLVAESAADVWLDQAHAAPRQAKRLPADAAHDMRNLRARDDHQLAKLFLGIANVVFNMAMLDDWRIIPAFDFHETGFLNRFFKIADFIARVREDVVFKTVMQLRGAVLHRFLHIQHKGELFIFHLERADTLIRRNLILRDDHGDIVAVIAHVAIQKQPVRNVLMVRVGRPRMPGRGEGQIWHIKAGQHLDHAGNFFGGAGVDRLDHAVGDG</sequence>
<reference evidence="1" key="1">
    <citation type="submission" date="2019-08" db="EMBL/GenBank/DDBJ databases">
        <authorList>
            <person name="Kucharzyk K."/>
            <person name="Murdoch R.W."/>
            <person name="Higgins S."/>
            <person name="Loffler F."/>
        </authorList>
    </citation>
    <scope>NUCLEOTIDE SEQUENCE</scope>
</reference>